<dbReference type="GO" id="GO:0000177">
    <property type="term" value="C:cytoplasmic exosome (RNase complex)"/>
    <property type="evidence" value="ECO:0007669"/>
    <property type="project" value="TreeGrafter"/>
</dbReference>
<dbReference type="Proteomes" id="UP001372834">
    <property type="component" value="Unassembled WGS sequence"/>
</dbReference>
<keyword evidence="4" id="KW-0963">Cytoplasm</keyword>
<evidence type="ECO:0000256" key="3">
    <source>
        <dbReference type="ARBA" id="ARBA00007841"/>
    </source>
</evidence>
<dbReference type="SUPFAM" id="SSF110324">
    <property type="entry name" value="Ribosomal L27 protein-like"/>
    <property type="match status" value="1"/>
</dbReference>
<dbReference type="PANTHER" id="PTHR21321:SF1">
    <property type="entry name" value="EXOSOME COMPLEX COMPONENT RRP40"/>
    <property type="match status" value="1"/>
</dbReference>
<keyword evidence="6" id="KW-0271">Exosome</keyword>
<evidence type="ECO:0000256" key="4">
    <source>
        <dbReference type="ARBA" id="ARBA00022490"/>
    </source>
</evidence>
<dbReference type="FunFam" id="3.30.1370.10:FF:000038">
    <property type="entry name" value="exosome complex component RRP40"/>
    <property type="match status" value="1"/>
</dbReference>
<evidence type="ECO:0000256" key="2">
    <source>
        <dbReference type="ARBA" id="ARBA00004604"/>
    </source>
</evidence>
<comment type="similarity">
    <text evidence="3">Belongs to the RRP40 family.</text>
</comment>
<dbReference type="FunFam" id="2.40.50.140:FF:000112">
    <property type="entry name" value="Exosome complex component RRP40"/>
    <property type="match status" value="1"/>
</dbReference>
<keyword evidence="8" id="KW-0539">Nucleus</keyword>
<gene>
    <name evidence="13" type="ORF">RUM43_005689</name>
</gene>
<evidence type="ECO:0000256" key="6">
    <source>
        <dbReference type="ARBA" id="ARBA00022835"/>
    </source>
</evidence>
<dbReference type="CDD" id="cd22526">
    <property type="entry name" value="KH-I_Rrp40"/>
    <property type="match status" value="1"/>
</dbReference>
<name>A0AAN8S4Y2_POLSC</name>
<dbReference type="GO" id="GO:0071034">
    <property type="term" value="P:CUT catabolic process"/>
    <property type="evidence" value="ECO:0007669"/>
    <property type="project" value="TreeGrafter"/>
</dbReference>
<evidence type="ECO:0000256" key="8">
    <source>
        <dbReference type="ARBA" id="ARBA00023242"/>
    </source>
</evidence>
<feature type="domain" description="Exosome complex exonuclease Rrp40 N-terminal" evidence="12">
    <location>
        <begin position="27"/>
        <end position="63"/>
    </location>
</feature>
<protein>
    <recommendedName>
        <fullName evidence="10">Exosome complex component RRP40</fullName>
    </recommendedName>
    <alternativeName>
        <fullName evidence="9">Ribosomal RNA-processing protein 40</fullName>
    </alternativeName>
</protein>
<dbReference type="InterPro" id="IPR012340">
    <property type="entry name" value="NA-bd_OB-fold"/>
</dbReference>
<dbReference type="InterPro" id="IPR049469">
    <property type="entry name" value="RRP40_KH-I"/>
</dbReference>
<dbReference type="GO" id="GO:0071051">
    <property type="term" value="P:poly(A)-dependent snoRNA 3'-end processing"/>
    <property type="evidence" value="ECO:0007669"/>
    <property type="project" value="TreeGrafter"/>
</dbReference>
<dbReference type="Gene3D" id="2.40.50.100">
    <property type="match status" value="1"/>
</dbReference>
<keyword evidence="5" id="KW-0698">rRNA processing</keyword>
<evidence type="ECO:0000256" key="10">
    <source>
        <dbReference type="ARBA" id="ARBA00069899"/>
    </source>
</evidence>
<evidence type="ECO:0000256" key="5">
    <source>
        <dbReference type="ARBA" id="ARBA00022552"/>
    </source>
</evidence>
<evidence type="ECO:0000259" key="12">
    <source>
        <dbReference type="Pfam" id="PF18311"/>
    </source>
</evidence>
<dbReference type="CDD" id="cd05790">
    <property type="entry name" value="S1_Rrp40"/>
    <property type="match status" value="1"/>
</dbReference>
<dbReference type="GO" id="GO:0000467">
    <property type="term" value="P:exonucleolytic trimming to generate mature 3'-end of 5.8S rRNA from tricistronic rRNA transcript (SSU-rRNA, 5.8S rRNA, LSU-rRNA)"/>
    <property type="evidence" value="ECO:0007669"/>
    <property type="project" value="TreeGrafter"/>
</dbReference>
<dbReference type="InterPro" id="IPR004088">
    <property type="entry name" value="KH_dom_type_1"/>
</dbReference>
<dbReference type="Pfam" id="PF18311">
    <property type="entry name" value="Rrp40_N"/>
    <property type="match status" value="1"/>
</dbReference>
<dbReference type="AlphaFoldDB" id="A0AAN8S4Y2"/>
<dbReference type="Pfam" id="PF15985">
    <property type="entry name" value="KH_6"/>
    <property type="match status" value="1"/>
</dbReference>
<keyword evidence="7" id="KW-0694">RNA-binding</keyword>
<dbReference type="GO" id="GO:0071035">
    <property type="term" value="P:nuclear polyadenylation-dependent rRNA catabolic process"/>
    <property type="evidence" value="ECO:0007669"/>
    <property type="project" value="TreeGrafter"/>
</dbReference>
<dbReference type="EMBL" id="JAWJWE010000037">
    <property type="protein sequence ID" value="KAK6625392.1"/>
    <property type="molecule type" value="Genomic_DNA"/>
</dbReference>
<dbReference type="GO" id="GO:0003723">
    <property type="term" value="F:RNA binding"/>
    <property type="evidence" value="ECO:0007669"/>
    <property type="project" value="UniProtKB-KW"/>
</dbReference>
<dbReference type="InterPro" id="IPR026699">
    <property type="entry name" value="Exosome_RNA_bind1/RRP40/RRP4"/>
</dbReference>
<dbReference type="GO" id="GO:0071038">
    <property type="term" value="P:TRAMP-dependent tRNA surveillance pathway"/>
    <property type="evidence" value="ECO:0007669"/>
    <property type="project" value="TreeGrafter"/>
</dbReference>
<reference evidence="13 14" key="1">
    <citation type="submission" date="2023-10" db="EMBL/GenBank/DDBJ databases">
        <title>Genomes of two closely related lineages of the louse Polyplax serrata with different host specificities.</title>
        <authorList>
            <person name="Martinu J."/>
            <person name="Tarabai H."/>
            <person name="Stefka J."/>
            <person name="Hypsa V."/>
        </authorList>
    </citation>
    <scope>NUCLEOTIDE SEQUENCE [LARGE SCALE GENOMIC DNA]</scope>
    <source>
        <strain evidence="13">HR10_N</strain>
    </source>
</reference>
<dbReference type="GO" id="GO:0010468">
    <property type="term" value="P:regulation of gene expression"/>
    <property type="evidence" value="ECO:0007669"/>
    <property type="project" value="UniProtKB-ARBA"/>
</dbReference>
<accession>A0AAN8S4Y2</accession>
<proteinExistence type="inferred from homology"/>
<dbReference type="PANTHER" id="PTHR21321">
    <property type="entry name" value="PNAS-3 RELATED"/>
    <property type="match status" value="1"/>
</dbReference>
<comment type="subcellular location">
    <subcellularLocation>
        <location evidence="1">Cytoplasm</location>
    </subcellularLocation>
    <subcellularLocation>
        <location evidence="2">Nucleus</location>
        <location evidence="2">Nucleolus</location>
    </subcellularLocation>
</comment>
<evidence type="ECO:0000256" key="7">
    <source>
        <dbReference type="ARBA" id="ARBA00022884"/>
    </source>
</evidence>
<comment type="caution">
    <text evidence="13">The sequence shown here is derived from an EMBL/GenBank/DDBJ whole genome shotgun (WGS) entry which is preliminary data.</text>
</comment>
<sequence>MEPRVNSVVVPGDVILSLNSEIKNKIIVGPGLRVSSDKIIATKCGVLHKKGPNVYWVDSRQKRYVPARGETVVGVVTSKAGDIYKVDIGSSEQAQLPYLAFEGATKKIRPLVNVGDVVYAKLLIANRDLEPELVCVDSHGKKGKLGILSSEGFMFNCNLNLVRKILNPKCPLIDTFQRVMDMPFEIAAGMNGNIWVRAKSVQETIAIANAILAVEYKTDDEINDLCQNIGNILAGF</sequence>
<dbReference type="SUPFAM" id="SSF50249">
    <property type="entry name" value="Nucleic acid-binding proteins"/>
    <property type="match status" value="1"/>
</dbReference>
<dbReference type="InterPro" id="IPR037319">
    <property type="entry name" value="Rrp40_S1"/>
</dbReference>
<dbReference type="SUPFAM" id="SSF54791">
    <property type="entry name" value="Eukaryotic type KH-domain (KH-domain type I)"/>
    <property type="match status" value="1"/>
</dbReference>
<evidence type="ECO:0000313" key="14">
    <source>
        <dbReference type="Proteomes" id="UP001372834"/>
    </source>
</evidence>
<dbReference type="Gene3D" id="2.40.50.140">
    <property type="entry name" value="Nucleic acid-binding proteins"/>
    <property type="match status" value="1"/>
</dbReference>
<dbReference type="GO" id="GO:0034475">
    <property type="term" value="P:U4 snRNA 3'-end processing"/>
    <property type="evidence" value="ECO:0007669"/>
    <property type="project" value="TreeGrafter"/>
</dbReference>
<dbReference type="InterPro" id="IPR041054">
    <property type="entry name" value="Rrp40_N_euk"/>
</dbReference>
<dbReference type="GO" id="GO:0000176">
    <property type="term" value="C:nuclear exosome (RNase complex)"/>
    <property type="evidence" value="ECO:0007669"/>
    <property type="project" value="TreeGrafter"/>
</dbReference>
<feature type="domain" description="K Homology" evidence="11">
    <location>
        <begin position="152"/>
        <end position="202"/>
    </location>
</feature>
<dbReference type="Gene3D" id="3.30.1370.10">
    <property type="entry name" value="K Homology domain, type 1"/>
    <property type="match status" value="1"/>
</dbReference>
<organism evidence="13 14">
    <name type="scientific">Polyplax serrata</name>
    <name type="common">Common mouse louse</name>
    <dbReference type="NCBI Taxonomy" id="468196"/>
    <lineage>
        <taxon>Eukaryota</taxon>
        <taxon>Metazoa</taxon>
        <taxon>Ecdysozoa</taxon>
        <taxon>Arthropoda</taxon>
        <taxon>Hexapoda</taxon>
        <taxon>Insecta</taxon>
        <taxon>Pterygota</taxon>
        <taxon>Neoptera</taxon>
        <taxon>Paraneoptera</taxon>
        <taxon>Psocodea</taxon>
        <taxon>Troctomorpha</taxon>
        <taxon>Phthiraptera</taxon>
        <taxon>Anoplura</taxon>
        <taxon>Polyplacidae</taxon>
        <taxon>Polyplax</taxon>
    </lineage>
</organism>
<evidence type="ECO:0000256" key="9">
    <source>
        <dbReference type="ARBA" id="ARBA00030615"/>
    </source>
</evidence>
<dbReference type="Pfam" id="PF21262">
    <property type="entry name" value="RRP40_S1"/>
    <property type="match status" value="1"/>
</dbReference>
<evidence type="ECO:0000259" key="11">
    <source>
        <dbReference type="Pfam" id="PF15985"/>
    </source>
</evidence>
<dbReference type="GO" id="GO:0005730">
    <property type="term" value="C:nucleolus"/>
    <property type="evidence" value="ECO:0007669"/>
    <property type="project" value="UniProtKB-SubCell"/>
</dbReference>
<evidence type="ECO:0000313" key="13">
    <source>
        <dbReference type="EMBL" id="KAK6625392.1"/>
    </source>
</evidence>
<dbReference type="InterPro" id="IPR036612">
    <property type="entry name" value="KH_dom_type_1_sf"/>
</dbReference>
<evidence type="ECO:0000256" key="1">
    <source>
        <dbReference type="ARBA" id="ARBA00004496"/>
    </source>
</evidence>